<evidence type="ECO:0000313" key="2">
    <source>
        <dbReference type="EMBL" id="QPC44875.1"/>
    </source>
</evidence>
<dbReference type="Pfam" id="PF00226">
    <property type="entry name" value="DnaJ"/>
    <property type="match status" value="1"/>
</dbReference>
<dbReference type="SUPFAM" id="SSF158682">
    <property type="entry name" value="TerB-like"/>
    <property type="match status" value="1"/>
</dbReference>
<reference evidence="2 3" key="1">
    <citation type="submission" date="2020-06" db="EMBL/GenBank/DDBJ databases">
        <title>Genome sequence of 2 isolates from Red Sea Mangroves.</title>
        <authorList>
            <person name="Sefrji F."/>
            <person name="Michoud G."/>
            <person name="Merlino G."/>
            <person name="Daffonchio D."/>
        </authorList>
    </citation>
    <scope>NUCLEOTIDE SEQUENCE [LARGE SCALE GENOMIC DNA]</scope>
    <source>
        <strain evidence="2 3">R1DC25</strain>
    </source>
</reference>
<dbReference type="InterPro" id="IPR036869">
    <property type="entry name" value="J_dom_sf"/>
</dbReference>
<dbReference type="KEGG" id="kmn:HW532_20540"/>
<name>A0A7S8C7L3_9HYPH</name>
<dbReference type="InterPro" id="IPR001623">
    <property type="entry name" value="DnaJ_domain"/>
</dbReference>
<dbReference type="SUPFAM" id="SSF46565">
    <property type="entry name" value="Chaperone J-domain"/>
    <property type="match status" value="1"/>
</dbReference>
<sequence>MSFWRRIADAAESLGLGGPMRALIAAVKGDPDRRRVREEHIAFTIGVIALGAKMAKADGVVTTDEVSAFKEVFTVPQGELKNVARVFNLAKRSVVGYDAYARQLAQLLQDKPEVLEDVLDGLFHIAAADGVIHPDELDYLASVAEIFGFKEAAFDRIKARYVEPDRCDPYVILGIDRSADMREVKRRYRTLVAENHPDRLIARGVPEEFVTIANARLAAINTAYEQIEKMRERA</sequence>
<dbReference type="InterPro" id="IPR007791">
    <property type="entry name" value="DjlA_N"/>
</dbReference>
<dbReference type="Gene3D" id="1.10.3680.10">
    <property type="entry name" value="TerB-like"/>
    <property type="match status" value="1"/>
</dbReference>
<gene>
    <name evidence="2" type="ORF">HW532_20540</name>
</gene>
<dbReference type="PROSITE" id="PS50076">
    <property type="entry name" value="DNAJ_2"/>
    <property type="match status" value="1"/>
</dbReference>
<dbReference type="InterPro" id="IPR029024">
    <property type="entry name" value="TerB-like"/>
</dbReference>
<dbReference type="AlphaFoldDB" id="A0A7S8C7L3"/>
<dbReference type="Proteomes" id="UP000593594">
    <property type="component" value="Chromosome"/>
</dbReference>
<evidence type="ECO:0000313" key="3">
    <source>
        <dbReference type="Proteomes" id="UP000593594"/>
    </source>
</evidence>
<dbReference type="CDD" id="cd07316">
    <property type="entry name" value="terB_like_DjlA"/>
    <property type="match status" value="1"/>
</dbReference>
<accession>A0A7S8C7L3</accession>
<protein>
    <submittedName>
        <fullName evidence="2">DnaJ family molecular chaperone</fullName>
    </submittedName>
</protein>
<feature type="domain" description="J" evidence="1">
    <location>
        <begin position="168"/>
        <end position="234"/>
    </location>
</feature>
<dbReference type="PRINTS" id="PR00625">
    <property type="entry name" value="JDOMAIN"/>
</dbReference>
<dbReference type="EMBL" id="CP058214">
    <property type="protein sequence ID" value="QPC44875.1"/>
    <property type="molecule type" value="Genomic_DNA"/>
</dbReference>
<keyword evidence="3" id="KW-1185">Reference proteome</keyword>
<proteinExistence type="predicted"/>
<organism evidence="2 3">
    <name type="scientific">Kaustia mangrovi</name>
    <dbReference type="NCBI Taxonomy" id="2593653"/>
    <lineage>
        <taxon>Bacteria</taxon>
        <taxon>Pseudomonadati</taxon>
        <taxon>Pseudomonadota</taxon>
        <taxon>Alphaproteobacteria</taxon>
        <taxon>Hyphomicrobiales</taxon>
        <taxon>Parvibaculaceae</taxon>
        <taxon>Kaustia</taxon>
    </lineage>
</organism>
<dbReference type="CDD" id="cd06257">
    <property type="entry name" value="DnaJ"/>
    <property type="match status" value="1"/>
</dbReference>
<dbReference type="Pfam" id="PF05099">
    <property type="entry name" value="TerB"/>
    <property type="match status" value="1"/>
</dbReference>
<dbReference type="Gene3D" id="1.10.287.110">
    <property type="entry name" value="DnaJ domain"/>
    <property type="match status" value="1"/>
</dbReference>
<dbReference type="SMART" id="SM00271">
    <property type="entry name" value="DnaJ"/>
    <property type="match status" value="1"/>
</dbReference>
<dbReference type="RefSeq" id="WP_213162246.1">
    <property type="nucleotide sequence ID" value="NZ_CP058214.1"/>
</dbReference>
<evidence type="ECO:0000259" key="1">
    <source>
        <dbReference type="PROSITE" id="PS50076"/>
    </source>
</evidence>